<evidence type="ECO:0000313" key="2">
    <source>
        <dbReference type="EMBL" id="SCO86808.1"/>
    </source>
</evidence>
<dbReference type="VEuPathDB" id="FungiDB:FOIG_02265"/>
<organism evidence="2 3">
    <name type="scientific">Fusarium oxysporum</name>
    <name type="common">Fusarium vascular wilt</name>
    <dbReference type="NCBI Taxonomy" id="5507"/>
    <lineage>
        <taxon>Eukaryota</taxon>
        <taxon>Fungi</taxon>
        <taxon>Dikarya</taxon>
        <taxon>Ascomycota</taxon>
        <taxon>Pezizomycotina</taxon>
        <taxon>Sordariomycetes</taxon>
        <taxon>Hypocreomycetidae</taxon>
        <taxon>Hypocreales</taxon>
        <taxon>Nectriaceae</taxon>
        <taxon>Fusarium</taxon>
        <taxon>Fusarium oxysporum species complex</taxon>
    </lineage>
</organism>
<accession>A0A2H3TDN0</accession>
<dbReference type="VEuPathDB" id="FungiDB:FOXG_18517"/>
<dbReference type="EMBL" id="FMJY01000006">
    <property type="protein sequence ID" value="SCO86808.1"/>
    <property type="molecule type" value="Genomic_DNA"/>
</dbReference>
<gene>
    <name evidence="2" type="ORF">FRV6_10935</name>
</gene>
<dbReference type="VEuPathDB" id="FungiDB:FOZG_08810"/>
<protein>
    <submittedName>
        <fullName evidence="2">Uncharacterized protein</fullName>
    </submittedName>
</protein>
<feature type="region of interest" description="Disordered" evidence="1">
    <location>
        <begin position="41"/>
        <end position="99"/>
    </location>
</feature>
<dbReference type="OrthoDB" id="10284731at2759"/>
<dbReference type="VEuPathDB" id="FungiDB:FOMG_11392"/>
<proteinExistence type="predicted"/>
<evidence type="ECO:0000256" key="1">
    <source>
        <dbReference type="SAM" id="MobiDB-lite"/>
    </source>
</evidence>
<feature type="compositionally biased region" description="Polar residues" evidence="1">
    <location>
        <begin position="1"/>
        <end position="13"/>
    </location>
</feature>
<feature type="compositionally biased region" description="Basic and acidic residues" evidence="1">
    <location>
        <begin position="77"/>
        <end position="99"/>
    </location>
</feature>
<reference evidence="3" key="1">
    <citation type="submission" date="2016-09" db="EMBL/GenBank/DDBJ databases">
        <authorList>
            <person name="Guldener U."/>
        </authorList>
    </citation>
    <scope>NUCLEOTIDE SEQUENCE [LARGE SCALE GENOMIC DNA]</scope>
    <source>
        <strain evidence="3">V64-1</strain>
    </source>
</reference>
<sequence length="99" mass="10575">MSSSNCSSWRGTQSSPPPPYHRPSRDATMICAAAEWGIIGAEPGQAAGEHALSNDESTGGQGVEIPPWDNDNGMPHPRKDSPLLLEIRSRTPDDLHQGS</sequence>
<dbReference type="AlphaFoldDB" id="A0A2H3TDN0"/>
<feature type="region of interest" description="Disordered" evidence="1">
    <location>
        <begin position="1"/>
        <end position="26"/>
    </location>
</feature>
<dbReference type="Proteomes" id="UP000219369">
    <property type="component" value="Unassembled WGS sequence"/>
</dbReference>
<evidence type="ECO:0000313" key="3">
    <source>
        <dbReference type="Proteomes" id="UP000219369"/>
    </source>
</evidence>
<name>A0A2H3TDN0_FUSOX</name>